<dbReference type="Pfam" id="PF09084">
    <property type="entry name" value="NMT1"/>
    <property type="match status" value="1"/>
</dbReference>
<sequence length="322" mass="35164">MPELSIRLLALSALLAASAASHAADKLILQTTWVAQAEQGGYYQAIAAGIYKKYGLDVEVRAGGPQLNNMTLLLAKRADVIVSYDLQVLKGIEQQFPVRAIAAPFQFDPQGLLTHGDIKSLNDLKGKTVLVSASGQASWWPWLKARYHLQDSQVRPYTFNMQPFLADKNSAQQAYATSEVQQAQTAAPDSKFWLFAEQGYPAYGGILVTRSDLLAQKPEVLKRFVDASMAGWKSYLADPAPGNALIKKANPQMSDAVLAFGVAQMKKRRLIEGGDAATRGIGVMTDARWRATRDFMVGAGLLSAQTDYKAAYTTQFWPQAAM</sequence>
<accession>A0A0J5L0L8</accession>
<dbReference type="Gene3D" id="3.40.190.10">
    <property type="entry name" value="Periplasmic binding protein-like II"/>
    <property type="match status" value="2"/>
</dbReference>
<evidence type="ECO:0000256" key="1">
    <source>
        <dbReference type="SAM" id="SignalP"/>
    </source>
</evidence>
<comment type="caution">
    <text evidence="3">The sequence shown here is derived from an EMBL/GenBank/DDBJ whole genome shotgun (WGS) entry which is preliminary data.</text>
</comment>
<dbReference type="PANTHER" id="PTHR31528">
    <property type="entry name" value="4-AMINO-5-HYDROXYMETHYL-2-METHYLPYRIMIDINE PHOSPHATE SYNTHASE THI11-RELATED"/>
    <property type="match status" value="1"/>
</dbReference>
<keyword evidence="1" id="KW-0732">Signal</keyword>
<dbReference type="SUPFAM" id="SSF53850">
    <property type="entry name" value="Periplasmic binding protein-like II"/>
    <property type="match status" value="1"/>
</dbReference>
<dbReference type="STRING" id="61647.LG71_17280"/>
<dbReference type="eggNOG" id="COG0715">
    <property type="taxonomic scope" value="Bacteria"/>
</dbReference>
<name>A0A0J5L0L8_PLUGE</name>
<reference evidence="3 4" key="1">
    <citation type="submission" date="2015-05" db="EMBL/GenBank/DDBJ databases">
        <title>Genome sequences of Pluralibacter gergoviae.</title>
        <authorList>
            <person name="Greninger A.L."/>
            <person name="Miller S."/>
        </authorList>
    </citation>
    <scope>NUCLEOTIDE SEQUENCE [LARGE SCALE GENOMIC DNA]</scope>
    <source>
        <strain evidence="3 4">JS81F13</strain>
    </source>
</reference>
<feature type="chain" id="PRO_5005262365" evidence="1">
    <location>
        <begin position="24"/>
        <end position="322"/>
    </location>
</feature>
<dbReference type="PATRIC" id="fig|61647.15.peg.844"/>
<feature type="domain" description="SsuA/THI5-like" evidence="2">
    <location>
        <begin position="39"/>
        <end position="240"/>
    </location>
</feature>
<gene>
    <name evidence="3" type="ORF">ABW06_13420</name>
</gene>
<dbReference type="InterPro" id="IPR015168">
    <property type="entry name" value="SsuA/THI5"/>
</dbReference>
<evidence type="ECO:0000259" key="2">
    <source>
        <dbReference type="Pfam" id="PF09084"/>
    </source>
</evidence>
<dbReference type="EMBL" id="LDZF01000012">
    <property type="protein sequence ID" value="KMK13293.1"/>
    <property type="molecule type" value="Genomic_DNA"/>
</dbReference>
<dbReference type="InterPro" id="IPR027939">
    <property type="entry name" value="NMT1/THI5"/>
</dbReference>
<dbReference type="PANTHER" id="PTHR31528:SF3">
    <property type="entry name" value="THIAMINE BIOSYNTHESIS PROTEIN HI_0357-RELATED"/>
    <property type="match status" value="1"/>
</dbReference>
<organism evidence="3 4">
    <name type="scientific">Pluralibacter gergoviae</name>
    <name type="common">Enterobacter gergoviae</name>
    <dbReference type="NCBI Taxonomy" id="61647"/>
    <lineage>
        <taxon>Bacteria</taxon>
        <taxon>Pseudomonadati</taxon>
        <taxon>Pseudomonadota</taxon>
        <taxon>Gammaproteobacteria</taxon>
        <taxon>Enterobacterales</taxon>
        <taxon>Enterobacteriaceae</taxon>
        <taxon>Pluralibacter</taxon>
    </lineage>
</organism>
<proteinExistence type="predicted"/>
<dbReference type="Proteomes" id="UP000036196">
    <property type="component" value="Unassembled WGS sequence"/>
</dbReference>
<feature type="signal peptide" evidence="1">
    <location>
        <begin position="1"/>
        <end position="23"/>
    </location>
</feature>
<dbReference type="GO" id="GO:0009228">
    <property type="term" value="P:thiamine biosynthetic process"/>
    <property type="evidence" value="ECO:0007669"/>
    <property type="project" value="InterPro"/>
</dbReference>
<protein>
    <submittedName>
        <fullName evidence="3">Bicyclomycin resistance protein</fullName>
    </submittedName>
</protein>
<evidence type="ECO:0000313" key="4">
    <source>
        <dbReference type="Proteomes" id="UP000036196"/>
    </source>
</evidence>
<dbReference type="RefSeq" id="WP_048279236.1">
    <property type="nucleotide sequence ID" value="NZ_LDZF01000012.1"/>
</dbReference>
<keyword evidence="4" id="KW-1185">Reference proteome</keyword>
<evidence type="ECO:0000313" key="3">
    <source>
        <dbReference type="EMBL" id="KMK13293.1"/>
    </source>
</evidence>
<dbReference type="AlphaFoldDB" id="A0A0J5L0L8"/>